<comment type="subunit">
    <text evidence="4 13">Heterodimer of LeuC and LeuD.</text>
</comment>
<dbReference type="PROSITE" id="PS00450">
    <property type="entry name" value="ACONITASE_1"/>
    <property type="match status" value="1"/>
</dbReference>
<evidence type="ECO:0000313" key="16">
    <source>
        <dbReference type="Proteomes" id="UP000232587"/>
    </source>
</evidence>
<dbReference type="GO" id="GO:0009098">
    <property type="term" value="P:L-leucine biosynthetic process"/>
    <property type="evidence" value="ECO:0007669"/>
    <property type="project" value="UniProtKB-UniRule"/>
</dbReference>
<dbReference type="Gene3D" id="3.30.499.10">
    <property type="entry name" value="Aconitase, domain 3"/>
    <property type="match status" value="2"/>
</dbReference>
<feature type="binding site" evidence="13">
    <location>
        <position position="411"/>
    </location>
    <ligand>
        <name>[4Fe-4S] cluster</name>
        <dbReference type="ChEBI" id="CHEBI:49883"/>
    </ligand>
</feature>
<feature type="binding site" evidence="13">
    <location>
        <position position="408"/>
    </location>
    <ligand>
        <name>[4Fe-4S] cluster</name>
        <dbReference type="ChEBI" id="CHEBI:49883"/>
    </ligand>
</feature>
<comment type="cofactor">
    <cofactor evidence="13">
        <name>[4Fe-4S] cluster</name>
        <dbReference type="ChEBI" id="CHEBI:49883"/>
    </cofactor>
    <text evidence="13">Binds 1 [4Fe-4S] cluster per subunit.</text>
</comment>
<dbReference type="EC" id="4.2.1.33" evidence="13"/>
<keyword evidence="9 13" id="KW-0408">Iron</keyword>
<keyword evidence="5 13" id="KW-0432">Leucine biosynthesis</keyword>
<dbReference type="PRINTS" id="PR00415">
    <property type="entry name" value="ACONITASE"/>
</dbReference>
<dbReference type="NCBIfam" id="TIGR00170">
    <property type="entry name" value="leuC"/>
    <property type="match status" value="1"/>
</dbReference>
<comment type="similarity">
    <text evidence="13">Belongs to the aconitase/IPM isomerase family. LeuC type 1 subfamily.</text>
</comment>
<evidence type="ECO:0000313" key="15">
    <source>
        <dbReference type="EMBL" id="PKB14585.1"/>
    </source>
</evidence>
<evidence type="ECO:0000256" key="10">
    <source>
        <dbReference type="ARBA" id="ARBA00023014"/>
    </source>
</evidence>
<dbReference type="UniPathway" id="UPA00048">
    <property type="reaction ID" value="UER00071"/>
</dbReference>
<comment type="pathway">
    <text evidence="3 13">Amino-acid biosynthesis; L-leucine biosynthesis; L-leucine from 3-methyl-2-oxobutanoate: step 2/4.</text>
</comment>
<proteinExistence type="inferred from homology"/>
<dbReference type="OrthoDB" id="9802769at2"/>
<dbReference type="PROSITE" id="PS01244">
    <property type="entry name" value="ACONITASE_2"/>
    <property type="match status" value="1"/>
</dbReference>
<keyword evidence="10 13" id="KW-0411">Iron-sulfur</keyword>
<dbReference type="FunFam" id="3.30.499.10:FF:000007">
    <property type="entry name" value="3-isopropylmalate dehydratase large subunit"/>
    <property type="match status" value="1"/>
</dbReference>
<reference evidence="15 16" key="1">
    <citation type="submission" date="2017-11" db="EMBL/GenBank/DDBJ databases">
        <title>Genomic Encyclopedia of Type Strains, Phase III (KMG-III): the genomes of soil and plant-associated and newly described type strains.</title>
        <authorList>
            <person name="Whitman W."/>
        </authorList>
    </citation>
    <scope>NUCLEOTIDE SEQUENCE [LARGE SCALE GENOMIC DNA]</scope>
    <source>
        <strain evidence="15 16">CGMCC 1.12274</strain>
    </source>
</reference>
<dbReference type="NCBIfam" id="NF004016">
    <property type="entry name" value="PRK05478.1"/>
    <property type="match status" value="1"/>
</dbReference>
<evidence type="ECO:0000256" key="11">
    <source>
        <dbReference type="ARBA" id="ARBA00023239"/>
    </source>
</evidence>
<keyword evidence="11 13" id="KW-0456">Lyase</keyword>
<evidence type="ECO:0000256" key="9">
    <source>
        <dbReference type="ARBA" id="ARBA00023004"/>
    </source>
</evidence>
<dbReference type="PANTHER" id="PTHR43822:SF9">
    <property type="entry name" value="3-ISOPROPYLMALATE DEHYDRATASE"/>
    <property type="match status" value="1"/>
</dbReference>
<accession>A0A2N0H6M0</accession>
<organism evidence="15 16">
    <name type="scientific">Novosphingobium kunmingense</name>
    <dbReference type="NCBI Taxonomy" id="1211806"/>
    <lineage>
        <taxon>Bacteria</taxon>
        <taxon>Pseudomonadati</taxon>
        <taxon>Pseudomonadota</taxon>
        <taxon>Alphaproteobacteria</taxon>
        <taxon>Sphingomonadales</taxon>
        <taxon>Sphingomonadaceae</taxon>
        <taxon>Novosphingobium</taxon>
    </lineage>
</organism>
<dbReference type="GO" id="GO:0003861">
    <property type="term" value="F:3-isopropylmalate dehydratase activity"/>
    <property type="evidence" value="ECO:0007669"/>
    <property type="project" value="UniProtKB-UniRule"/>
</dbReference>
<comment type="function">
    <text evidence="2 13">Catalyzes the isomerization between 2-isopropylmalate and 3-isopropylmalate, via the formation of 2-isopropylmaleate.</text>
</comment>
<evidence type="ECO:0000256" key="1">
    <source>
        <dbReference type="ARBA" id="ARBA00000491"/>
    </source>
</evidence>
<keyword evidence="7 13" id="KW-0028">Amino-acid biosynthesis</keyword>
<evidence type="ECO:0000259" key="14">
    <source>
        <dbReference type="Pfam" id="PF00330"/>
    </source>
</evidence>
<dbReference type="InterPro" id="IPR018136">
    <property type="entry name" value="Aconitase_4Fe-4S_BS"/>
</dbReference>
<keyword evidence="8 13" id="KW-0479">Metal-binding</keyword>
<dbReference type="InterPro" id="IPR036008">
    <property type="entry name" value="Aconitase_4Fe-4S_dom"/>
</dbReference>
<comment type="caution">
    <text evidence="15">The sequence shown here is derived from an EMBL/GenBank/DDBJ whole genome shotgun (WGS) entry which is preliminary data.</text>
</comment>
<dbReference type="InterPro" id="IPR050067">
    <property type="entry name" value="IPM_dehydratase_rel_enz"/>
</dbReference>
<dbReference type="Proteomes" id="UP000232587">
    <property type="component" value="Unassembled WGS sequence"/>
</dbReference>
<dbReference type="NCBIfam" id="NF009116">
    <property type="entry name" value="PRK12466.1"/>
    <property type="match status" value="1"/>
</dbReference>
<keyword evidence="6 13" id="KW-0004">4Fe-4S</keyword>
<dbReference type="PANTHER" id="PTHR43822">
    <property type="entry name" value="HOMOACONITASE, MITOCHONDRIAL-RELATED"/>
    <property type="match status" value="1"/>
</dbReference>
<evidence type="ECO:0000256" key="13">
    <source>
        <dbReference type="HAMAP-Rule" id="MF_01026"/>
    </source>
</evidence>
<dbReference type="InterPro" id="IPR033941">
    <property type="entry name" value="IPMI_cat"/>
</dbReference>
<dbReference type="AlphaFoldDB" id="A0A2N0H6M0"/>
<dbReference type="SUPFAM" id="SSF53732">
    <property type="entry name" value="Aconitase iron-sulfur domain"/>
    <property type="match status" value="1"/>
</dbReference>
<dbReference type="InterPro" id="IPR015931">
    <property type="entry name" value="Acnase/IPM_dHydase_lsu_aba_1/3"/>
</dbReference>
<keyword evidence="12 13" id="KW-0100">Branched-chain amino acid biosynthesis</keyword>
<dbReference type="GO" id="GO:0046872">
    <property type="term" value="F:metal ion binding"/>
    <property type="evidence" value="ECO:0007669"/>
    <property type="project" value="UniProtKB-KW"/>
</dbReference>
<dbReference type="InterPro" id="IPR001030">
    <property type="entry name" value="Acoase/IPM_deHydtase_lsu_aba"/>
</dbReference>
<gene>
    <name evidence="13" type="primary">leuC</name>
    <name evidence="15" type="ORF">B0I00_2182</name>
</gene>
<protein>
    <recommendedName>
        <fullName evidence="13">3-isopropylmalate dehydratase large subunit</fullName>
        <ecNumber evidence="13">4.2.1.33</ecNumber>
    </recommendedName>
    <alternativeName>
        <fullName evidence="13">Alpha-IPM isomerase</fullName>
        <shortName evidence="13">IPMI</shortName>
    </alternativeName>
    <alternativeName>
        <fullName evidence="13">Isopropylmalate isomerase</fullName>
    </alternativeName>
</protein>
<evidence type="ECO:0000256" key="8">
    <source>
        <dbReference type="ARBA" id="ARBA00022723"/>
    </source>
</evidence>
<sequence>MRGRTLYEKLWDSHVVRDYGDGSALLYVDRHLLHEVSTPQSFVTLRSKQAAVRRPSSHIAVPDHAVPTTDRTRPIGDPMAAAQVAALETNAKDFGIPFIALTDQRQGIVHVVGPELGFTLPGITLGCGDSHTSTHGAFGALAFGIGASDCATILATQCIVQQKARSLEVRLEGTAGLWIGAKDYALAMIGRYGVGFGTGHAIEYRGPVVEAMSMAARMTLCNMSIEAGARIGMVAPDATTYAYLEGRPYAPLSTQWDRALAYWKSLVTDADAKFDKSIVLDVSDLAPQVTWGTSPHDALGIDARVPDPRDAADDGERQRIASCLDYMGLRAGTALQDVRIDKVFIGSCTNGRIEDLREAARVVAGRKVASGVDAIVVPGSTAVRRQAEEEGLDRVFTDAGLAWREAGCSMCVAMNADRLAPRERCASTSNRNFEGRQGREGRTHLMSPASAAASAIVGYLADVREIAT</sequence>
<evidence type="ECO:0000256" key="2">
    <source>
        <dbReference type="ARBA" id="ARBA00002695"/>
    </source>
</evidence>
<evidence type="ECO:0000256" key="7">
    <source>
        <dbReference type="ARBA" id="ARBA00022605"/>
    </source>
</evidence>
<feature type="binding site" evidence="13">
    <location>
        <position position="348"/>
    </location>
    <ligand>
        <name>[4Fe-4S] cluster</name>
        <dbReference type="ChEBI" id="CHEBI:49883"/>
    </ligand>
</feature>
<evidence type="ECO:0000256" key="4">
    <source>
        <dbReference type="ARBA" id="ARBA00011271"/>
    </source>
</evidence>
<evidence type="ECO:0000256" key="6">
    <source>
        <dbReference type="ARBA" id="ARBA00022485"/>
    </source>
</evidence>
<dbReference type="Pfam" id="PF00330">
    <property type="entry name" value="Aconitase"/>
    <property type="match status" value="1"/>
</dbReference>
<dbReference type="GO" id="GO:0051539">
    <property type="term" value="F:4 iron, 4 sulfur cluster binding"/>
    <property type="evidence" value="ECO:0007669"/>
    <property type="project" value="UniProtKB-KW"/>
</dbReference>
<feature type="domain" description="Aconitase/3-isopropylmalate dehydratase large subunit alpha/beta/alpha" evidence="14">
    <location>
        <begin position="8"/>
        <end position="458"/>
    </location>
</feature>
<keyword evidence="16" id="KW-1185">Reference proteome</keyword>
<dbReference type="EMBL" id="PHUF01000004">
    <property type="protein sequence ID" value="PKB14585.1"/>
    <property type="molecule type" value="Genomic_DNA"/>
</dbReference>
<dbReference type="InterPro" id="IPR004430">
    <property type="entry name" value="3-IsopropMal_deHydase_lsu"/>
</dbReference>
<dbReference type="HAMAP" id="MF_01026">
    <property type="entry name" value="LeuC_type1"/>
    <property type="match status" value="1"/>
</dbReference>
<name>A0A2N0H6M0_9SPHN</name>
<dbReference type="CDD" id="cd01583">
    <property type="entry name" value="IPMI"/>
    <property type="match status" value="1"/>
</dbReference>
<comment type="catalytic activity">
    <reaction evidence="1 13">
        <text>(2R,3S)-3-isopropylmalate = (2S)-2-isopropylmalate</text>
        <dbReference type="Rhea" id="RHEA:32287"/>
        <dbReference type="ChEBI" id="CHEBI:1178"/>
        <dbReference type="ChEBI" id="CHEBI:35121"/>
        <dbReference type="EC" id="4.2.1.33"/>
    </reaction>
</comment>
<evidence type="ECO:0000256" key="12">
    <source>
        <dbReference type="ARBA" id="ARBA00023304"/>
    </source>
</evidence>
<evidence type="ECO:0000256" key="3">
    <source>
        <dbReference type="ARBA" id="ARBA00004729"/>
    </source>
</evidence>
<evidence type="ECO:0000256" key="5">
    <source>
        <dbReference type="ARBA" id="ARBA00022430"/>
    </source>
</evidence>